<protein>
    <submittedName>
        <fullName evidence="3">Predicted ATPase (AAA+ superfamily)</fullName>
    </submittedName>
</protein>
<dbReference type="PANTHER" id="PTHR33295">
    <property type="entry name" value="ATPASE"/>
    <property type="match status" value="1"/>
</dbReference>
<organism evidence="3">
    <name type="scientific">hydrothermal vent metagenome</name>
    <dbReference type="NCBI Taxonomy" id="652676"/>
    <lineage>
        <taxon>unclassified sequences</taxon>
        <taxon>metagenomes</taxon>
        <taxon>ecological metagenomes</taxon>
    </lineage>
</organism>
<feature type="domain" description="AAA" evidence="1">
    <location>
        <begin position="9"/>
        <end position="143"/>
    </location>
</feature>
<evidence type="ECO:0000259" key="1">
    <source>
        <dbReference type="Pfam" id="PF13173"/>
    </source>
</evidence>
<dbReference type="PANTHER" id="PTHR33295:SF7">
    <property type="entry name" value="ATPASE"/>
    <property type="match status" value="1"/>
</dbReference>
<evidence type="ECO:0000259" key="2">
    <source>
        <dbReference type="Pfam" id="PF13635"/>
    </source>
</evidence>
<name>A0A3B0W0H2_9ZZZZ</name>
<dbReference type="Pfam" id="PF13173">
    <property type="entry name" value="AAA_14"/>
    <property type="match status" value="1"/>
</dbReference>
<dbReference type="Gene3D" id="3.40.50.300">
    <property type="entry name" value="P-loop containing nucleotide triphosphate hydrolases"/>
    <property type="match status" value="1"/>
</dbReference>
<proteinExistence type="predicted"/>
<dbReference type="AlphaFoldDB" id="A0A3B0W0H2"/>
<dbReference type="InterPro" id="IPR027417">
    <property type="entry name" value="P-loop_NTPase"/>
</dbReference>
<reference evidence="3" key="1">
    <citation type="submission" date="2018-06" db="EMBL/GenBank/DDBJ databases">
        <authorList>
            <person name="Zhirakovskaya E."/>
        </authorList>
    </citation>
    <scope>NUCLEOTIDE SEQUENCE</scope>
</reference>
<dbReference type="InterPro" id="IPR025420">
    <property type="entry name" value="DUF4143"/>
</dbReference>
<accession>A0A3B0W0H2</accession>
<sequence length="432" mass="49224">MKDWFIAENRKPLIIRGARQVGKSSIVRIFSKNNHLELLEINFERNPNYADFFQLKDPEKIIKLLEINFEVEITQNTLIFLDEIQAQPQVLSTLRYFYEEKAEIPVIAAGSLLDFELNSPEFSMPVGRVSYIHLHPMGFYEFLMATGKNKLSEFLCSYKFGQEIPKVLHQKLISEFKTFITVGGMPEAVKVYTKTQSLKQTETIKRDLLATFVNDFAKYSKQHQYQLIRKVFAQISRNIGRKIKYTNLSADNKSADVSAVIDLLDSARVIKKVIRSSANGLPLAAEANEKFFKVIFLDVGLISTQLNLSAEALNADDILLVNRGELAEQWVGQALLLNIEDNQHPELHYWAREKKSSSAEIDYVIPNKSNVLPIEVKAGKTGTLKSLHLFIKEKQSQLAIRFNSEPPSYYEDDKILSLPIYLAERVSGVVEG</sequence>
<dbReference type="InterPro" id="IPR041682">
    <property type="entry name" value="AAA_14"/>
</dbReference>
<evidence type="ECO:0000313" key="3">
    <source>
        <dbReference type="EMBL" id="VAW44752.1"/>
    </source>
</evidence>
<gene>
    <name evidence="3" type="ORF">MNBD_GAMMA02-888</name>
</gene>
<dbReference type="Pfam" id="PF13635">
    <property type="entry name" value="DUF4143"/>
    <property type="match status" value="1"/>
</dbReference>
<dbReference type="EMBL" id="UOFA01000131">
    <property type="protein sequence ID" value="VAW44752.1"/>
    <property type="molecule type" value="Genomic_DNA"/>
</dbReference>
<feature type="domain" description="DUF4143" evidence="2">
    <location>
        <begin position="214"/>
        <end position="379"/>
    </location>
</feature>
<dbReference type="SUPFAM" id="SSF52540">
    <property type="entry name" value="P-loop containing nucleoside triphosphate hydrolases"/>
    <property type="match status" value="1"/>
</dbReference>